<feature type="region of interest" description="Disordered" evidence="1">
    <location>
        <begin position="164"/>
        <end position="230"/>
    </location>
</feature>
<dbReference type="PANTHER" id="PTHR36069:SF1">
    <property type="entry name" value="EXPRESSED PROTEIN"/>
    <property type="match status" value="1"/>
</dbReference>
<dbReference type="InterPro" id="IPR053339">
    <property type="entry name" value="FAS1_domain_protein"/>
</dbReference>
<keyword evidence="5" id="KW-1185">Reference proteome</keyword>
<evidence type="ECO:0000313" key="5">
    <source>
        <dbReference type="Proteomes" id="UP000541444"/>
    </source>
</evidence>
<dbReference type="InterPro" id="IPR000782">
    <property type="entry name" value="FAS1_domain"/>
</dbReference>
<feature type="compositionally biased region" description="Polar residues" evidence="1">
    <location>
        <begin position="164"/>
        <end position="184"/>
    </location>
</feature>
<keyword evidence="2" id="KW-0732">Signal</keyword>
<dbReference type="AlphaFoldDB" id="A0A7J7M169"/>
<gene>
    <name evidence="4" type="ORF">GIB67_042556</name>
</gene>
<name>A0A7J7M169_9MAGN</name>
<dbReference type="Proteomes" id="UP000541444">
    <property type="component" value="Unassembled WGS sequence"/>
</dbReference>
<feature type="chain" id="PRO_5029743692" description="FAS1 domain-containing protein" evidence="2">
    <location>
        <begin position="20"/>
        <end position="255"/>
    </location>
</feature>
<reference evidence="4 5" key="1">
    <citation type="journal article" date="2020" name="IScience">
        <title>Genome Sequencing of the Endangered Kingdonia uniflora (Circaeasteraceae, Ranunculales) Reveals Potential Mechanisms of Evolutionary Specialization.</title>
        <authorList>
            <person name="Sun Y."/>
            <person name="Deng T."/>
            <person name="Zhang A."/>
            <person name="Moore M.J."/>
            <person name="Landis J.B."/>
            <person name="Lin N."/>
            <person name="Zhang H."/>
            <person name="Zhang X."/>
            <person name="Huang J."/>
            <person name="Zhang X."/>
            <person name="Sun H."/>
            <person name="Wang H."/>
        </authorList>
    </citation>
    <scope>NUCLEOTIDE SEQUENCE [LARGE SCALE GENOMIC DNA]</scope>
    <source>
        <strain evidence="4">TB1705</strain>
        <tissue evidence="4">Leaf</tissue>
    </source>
</reference>
<comment type="caution">
    <text evidence="4">The sequence shown here is derived from an EMBL/GenBank/DDBJ whole genome shotgun (WGS) entry which is preliminary data.</text>
</comment>
<organism evidence="4 5">
    <name type="scientific">Kingdonia uniflora</name>
    <dbReference type="NCBI Taxonomy" id="39325"/>
    <lineage>
        <taxon>Eukaryota</taxon>
        <taxon>Viridiplantae</taxon>
        <taxon>Streptophyta</taxon>
        <taxon>Embryophyta</taxon>
        <taxon>Tracheophyta</taxon>
        <taxon>Spermatophyta</taxon>
        <taxon>Magnoliopsida</taxon>
        <taxon>Ranunculales</taxon>
        <taxon>Circaeasteraceae</taxon>
        <taxon>Kingdonia</taxon>
    </lineage>
</organism>
<dbReference type="PANTHER" id="PTHR36069">
    <property type="entry name" value="EXPRESSED PROTEIN-RELATED"/>
    <property type="match status" value="1"/>
</dbReference>
<evidence type="ECO:0000313" key="4">
    <source>
        <dbReference type="EMBL" id="KAF6148597.1"/>
    </source>
</evidence>
<protein>
    <recommendedName>
        <fullName evidence="3">FAS1 domain-containing protein</fullName>
    </recommendedName>
</protein>
<accession>A0A7J7M169</accession>
<feature type="domain" description="FAS1" evidence="3">
    <location>
        <begin position="61"/>
        <end position="157"/>
    </location>
</feature>
<proteinExistence type="predicted"/>
<evidence type="ECO:0000256" key="2">
    <source>
        <dbReference type="SAM" id="SignalP"/>
    </source>
</evidence>
<sequence>MAIYLTTILLMGVILSVTAVEVPSDTNDVTVAIEEMQTANYFSFVMLLNMYPPERIHENITFLMPNDRMLSQISMQESSVHEFLLRHSIPSPLLFDHLKLFPSGSLIPSSNPNFMLRVLNNGRRDFHLNNVQIISPNICTAGSSIRCHGIKGVLMTTTDEQNTTLSSSCYPASRQSADGPTSTQGAAGPASSSRASRPPNPSPPIDPLNRIPATTTPPVNFKKGSKKSGSSHLLARRLVHSIITCMIILPVLFQV</sequence>
<evidence type="ECO:0000256" key="1">
    <source>
        <dbReference type="SAM" id="MobiDB-lite"/>
    </source>
</evidence>
<dbReference type="EMBL" id="JACGCM010001844">
    <property type="protein sequence ID" value="KAF6148597.1"/>
    <property type="molecule type" value="Genomic_DNA"/>
</dbReference>
<evidence type="ECO:0000259" key="3">
    <source>
        <dbReference type="SMART" id="SM00554"/>
    </source>
</evidence>
<dbReference type="OrthoDB" id="1934418at2759"/>
<feature type="signal peptide" evidence="2">
    <location>
        <begin position="1"/>
        <end position="19"/>
    </location>
</feature>
<dbReference type="SMART" id="SM00554">
    <property type="entry name" value="FAS1"/>
    <property type="match status" value="1"/>
</dbReference>
<feature type="compositionally biased region" description="Low complexity" evidence="1">
    <location>
        <begin position="185"/>
        <end position="197"/>
    </location>
</feature>